<accession>A0A4P7SGX0</accession>
<dbReference type="SUPFAM" id="SSF53474">
    <property type="entry name" value="alpha/beta-Hydrolases"/>
    <property type="match status" value="1"/>
</dbReference>
<dbReference type="InterPro" id="IPR029058">
    <property type="entry name" value="AB_hydrolase_fold"/>
</dbReference>
<dbReference type="Gene3D" id="3.40.50.1820">
    <property type="entry name" value="alpha/beta hydrolase"/>
    <property type="match status" value="1"/>
</dbReference>
<dbReference type="Pfam" id="PF08840">
    <property type="entry name" value="BAAT_C"/>
    <property type="match status" value="1"/>
</dbReference>
<feature type="transmembrane region" description="Helical" evidence="2">
    <location>
        <begin position="495"/>
        <end position="513"/>
    </location>
</feature>
<dbReference type="Proteomes" id="UP000296469">
    <property type="component" value="Chromosome"/>
</dbReference>
<keyword evidence="2" id="KW-0472">Membrane</keyword>
<feature type="compositionally biased region" description="Low complexity" evidence="1">
    <location>
        <begin position="407"/>
        <end position="420"/>
    </location>
</feature>
<evidence type="ECO:0000259" key="3">
    <source>
        <dbReference type="Pfam" id="PF08840"/>
    </source>
</evidence>
<keyword evidence="2" id="KW-1133">Transmembrane helix</keyword>
<dbReference type="RefSeq" id="WP_135974680.1">
    <property type="nucleotide sequence ID" value="NZ_CP039291.1"/>
</dbReference>
<gene>
    <name evidence="4" type="ORF">E5225_06490</name>
</gene>
<feature type="compositionally biased region" description="Basic and acidic residues" evidence="1">
    <location>
        <begin position="421"/>
        <end position="433"/>
    </location>
</feature>
<evidence type="ECO:0000313" key="4">
    <source>
        <dbReference type="EMBL" id="QCB93252.1"/>
    </source>
</evidence>
<dbReference type="EMBL" id="CP039291">
    <property type="protein sequence ID" value="QCB93252.1"/>
    <property type="molecule type" value="Genomic_DNA"/>
</dbReference>
<evidence type="ECO:0000313" key="5">
    <source>
        <dbReference type="Proteomes" id="UP000296469"/>
    </source>
</evidence>
<organism evidence="4 5">
    <name type="scientific">Cellulomonas shaoxiangyii</name>
    <dbReference type="NCBI Taxonomy" id="2566013"/>
    <lineage>
        <taxon>Bacteria</taxon>
        <taxon>Bacillati</taxon>
        <taxon>Actinomycetota</taxon>
        <taxon>Actinomycetes</taxon>
        <taxon>Micrococcales</taxon>
        <taxon>Cellulomonadaceae</taxon>
        <taxon>Cellulomonas</taxon>
    </lineage>
</organism>
<keyword evidence="4" id="KW-0378">Hydrolase</keyword>
<name>A0A4P7SGX0_9CELL</name>
<keyword evidence="5" id="KW-1185">Reference proteome</keyword>
<feature type="region of interest" description="Disordered" evidence="1">
    <location>
        <begin position="407"/>
        <end position="434"/>
    </location>
</feature>
<feature type="transmembrane region" description="Helical" evidence="2">
    <location>
        <begin position="376"/>
        <end position="397"/>
    </location>
</feature>
<feature type="transmembrane region" description="Helical" evidence="2">
    <location>
        <begin position="534"/>
        <end position="555"/>
    </location>
</feature>
<feature type="transmembrane region" description="Helical" evidence="2">
    <location>
        <begin position="452"/>
        <end position="475"/>
    </location>
</feature>
<dbReference type="KEGG" id="celz:E5225_06490"/>
<dbReference type="PANTHER" id="PTHR43265:SF1">
    <property type="entry name" value="ESTERASE ESTD"/>
    <property type="match status" value="1"/>
</dbReference>
<dbReference type="GO" id="GO:0052689">
    <property type="term" value="F:carboxylic ester hydrolase activity"/>
    <property type="evidence" value="ECO:0007669"/>
    <property type="project" value="TreeGrafter"/>
</dbReference>
<dbReference type="OrthoDB" id="9765647at2"/>
<dbReference type="AlphaFoldDB" id="A0A4P7SGX0"/>
<dbReference type="PANTHER" id="PTHR43265">
    <property type="entry name" value="ESTERASE ESTD"/>
    <property type="match status" value="1"/>
</dbReference>
<feature type="domain" description="BAAT/Acyl-CoA thioester hydrolase C-terminal" evidence="3">
    <location>
        <begin position="170"/>
        <end position="321"/>
    </location>
</feature>
<protein>
    <submittedName>
        <fullName evidence="4">Alpha/beta hydrolase</fullName>
    </submittedName>
</protein>
<dbReference type="InterPro" id="IPR014940">
    <property type="entry name" value="BAAT_C"/>
</dbReference>
<sequence length="560" mass="58409">MGVSDSGALRRVRRAVRRSTTSTGRLSSAYRLVASVALGSVLLAIVGAALGPSWSPAAMTETIRVTSTSTAIGGAPELGRYEVRTEVVEIALDGVTVQGRLSVPVGAEEPVPGVVFVHGAGTGRFTKAFLAQAHALAASGVAALVPDKRLDTYTARHREYVAMADDYARSVALMRERPEVDAARVGVYAESEGGWIAPVMAAQDPDLAFVVLVSAPVVPPRQQAAFATDAYLRNTQVPHGVFRAIPRAVGMSMPGGGFEYVDFDVRPYQQRMRQPLLVVYGTGDVSMPIVQGAVQIRSDAAVAGNDAVTVRYYDGASHGIRVDGEVSPAFLEDLPGWVLGLPATADAEPRAAGAQPTQPYLAAPVPEPGWLRDGTVMIALVVIALAALVLAGLAVVASHGAHGAASLVRRTGRRAAPPAGDGRDAPDPGREPEAAGDAVEAVGTRNRYAPGVALRLVVLAVTTTLTVAAMAWYLLSVARLALDYERNSWVVQGGWLVVRLLGVAAVVAAVALARRSTAVREADVPVAPGVVRGVALWTVVVGCAVLLVVLAYWGVFQLGI</sequence>
<keyword evidence="2" id="KW-0812">Transmembrane</keyword>
<proteinExistence type="predicted"/>
<reference evidence="4 5" key="1">
    <citation type="submission" date="2019-04" db="EMBL/GenBank/DDBJ databases">
        <title>Isolation and identification of Cellulomonas shaoxiangyii sp. Nov. isolated from feces of the Tibetan antelopes (Pantholops hodgsonii) in the Qinghai-Tibet plateau of China.</title>
        <authorList>
            <person name="Tian Z."/>
        </authorList>
    </citation>
    <scope>NUCLEOTIDE SEQUENCE [LARGE SCALE GENOMIC DNA]</scope>
    <source>
        <strain evidence="4 5">Z28</strain>
    </source>
</reference>
<evidence type="ECO:0000256" key="2">
    <source>
        <dbReference type="SAM" id="Phobius"/>
    </source>
</evidence>
<evidence type="ECO:0000256" key="1">
    <source>
        <dbReference type="SAM" id="MobiDB-lite"/>
    </source>
</evidence>
<dbReference type="InterPro" id="IPR053145">
    <property type="entry name" value="AB_hydrolase_Est10"/>
</dbReference>